<sequence length="82" mass="9493">MTQQPLNSYTSNIADLRKDGPLLLSVEEATKALGISRWQFYQMVWAQELPTITIGRRRLVPAQSLHEFIKKRLEKENPNVRA</sequence>
<reference evidence="2 5" key="2">
    <citation type="journal article" date="2019" name="Emerg. Microbes Infect.">
        <title>Comprehensive subspecies identification of 175 nontuberculous mycobacteria species based on 7547 genomic profiles.</title>
        <authorList>
            <person name="Matsumoto Y."/>
            <person name="Kinjo T."/>
            <person name="Motooka D."/>
            <person name="Nabeya D."/>
            <person name="Jung N."/>
            <person name="Uechi K."/>
            <person name="Horii T."/>
            <person name="Iida T."/>
            <person name="Fujita J."/>
            <person name="Nakamura S."/>
        </authorList>
    </citation>
    <scope>NUCLEOTIDE SEQUENCE [LARGE SCALE GENOMIC DNA]</scope>
    <source>
        <strain evidence="2 5">JCM 6377</strain>
    </source>
</reference>
<evidence type="ECO:0000313" key="5">
    <source>
        <dbReference type="Proteomes" id="UP000465302"/>
    </source>
</evidence>
<dbReference type="Proteomes" id="UP000220914">
    <property type="component" value="Unassembled WGS sequence"/>
</dbReference>
<dbReference type="EMBL" id="BLKS01000001">
    <property type="protein sequence ID" value="GFG50182.1"/>
    <property type="molecule type" value="Genomic_DNA"/>
</dbReference>
<dbReference type="NCBIfam" id="TIGR01764">
    <property type="entry name" value="excise"/>
    <property type="match status" value="1"/>
</dbReference>
<organism evidence="3 4">
    <name type="scientific">Mycolicibacterium agri</name>
    <name type="common">Mycobacterium agri</name>
    <dbReference type="NCBI Taxonomy" id="36811"/>
    <lineage>
        <taxon>Bacteria</taxon>
        <taxon>Bacillati</taxon>
        <taxon>Actinomycetota</taxon>
        <taxon>Actinomycetes</taxon>
        <taxon>Mycobacteriales</taxon>
        <taxon>Mycobacteriaceae</taxon>
        <taxon>Mycolicibacterium</taxon>
    </lineage>
</organism>
<dbReference type="GO" id="GO:0003677">
    <property type="term" value="F:DNA binding"/>
    <property type="evidence" value="ECO:0007669"/>
    <property type="project" value="InterPro"/>
</dbReference>
<reference evidence="3 4" key="1">
    <citation type="submission" date="2017-10" db="EMBL/GenBank/DDBJ databases">
        <title>The new phylogeny of genus Mycobacterium.</title>
        <authorList>
            <person name="Tortoli E."/>
            <person name="Trovato A."/>
            <person name="Cirillo D.M."/>
        </authorList>
    </citation>
    <scope>NUCLEOTIDE SEQUENCE [LARGE SCALE GENOMIC DNA]</scope>
    <source>
        <strain evidence="3 4">CCUG37673</strain>
    </source>
</reference>
<keyword evidence="4" id="KW-1185">Reference proteome</keyword>
<feature type="domain" description="Helix-turn-helix" evidence="1">
    <location>
        <begin position="23"/>
        <end position="72"/>
    </location>
</feature>
<protein>
    <submittedName>
        <fullName evidence="3">Excisionase</fullName>
    </submittedName>
</protein>
<evidence type="ECO:0000313" key="3">
    <source>
        <dbReference type="EMBL" id="PEG33315.1"/>
    </source>
</evidence>
<dbReference type="InterPro" id="IPR041657">
    <property type="entry name" value="HTH_17"/>
</dbReference>
<evidence type="ECO:0000313" key="4">
    <source>
        <dbReference type="Proteomes" id="UP000220914"/>
    </source>
</evidence>
<dbReference type="Pfam" id="PF12728">
    <property type="entry name" value="HTH_17"/>
    <property type="match status" value="1"/>
</dbReference>
<dbReference type="OrthoDB" id="1093249at2"/>
<dbReference type="InterPro" id="IPR010093">
    <property type="entry name" value="SinI_DNA-bd"/>
</dbReference>
<gene>
    <name evidence="3" type="ORF">CQY20_31440</name>
    <name evidence="2" type="ORF">MAGR_16230</name>
</gene>
<reference evidence="2" key="3">
    <citation type="submission" date="2020-02" db="EMBL/GenBank/DDBJ databases">
        <authorList>
            <person name="Matsumoto Y."/>
            <person name="Motooka D."/>
            <person name="Nakamura S."/>
        </authorList>
    </citation>
    <scope>NUCLEOTIDE SEQUENCE</scope>
    <source>
        <strain evidence="2">JCM 6377</strain>
    </source>
</reference>
<evidence type="ECO:0000313" key="2">
    <source>
        <dbReference type="EMBL" id="GFG50182.1"/>
    </source>
</evidence>
<comment type="caution">
    <text evidence="3">The sequence shown here is derived from an EMBL/GenBank/DDBJ whole genome shotgun (WGS) entry which is preliminary data.</text>
</comment>
<dbReference type="EMBL" id="PDCP01000123">
    <property type="protein sequence ID" value="PEG33315.1"/>
    <property type="molecule type" value="Genomic_DNA"/>
</dbReference>
<accession>A0A2A7MNK8</accession>
<dbReference type="Proteomes" id="UP000465302">
    <property type="component" value="Unassembled WGS sequence"/>
</dbReference>
<name>A0A2A7MNK8_MYCAG</name>
<dbReference type="RefSeq" id="WP_097944895.1">
    <property type="nucleotide sequence ID" value="NZ_BLKS01000001.1"/>
</dbReference>
<evidence type="ECO:0000259" key="1">
    <source>
        <dbReference type="Pfam" id="PF12728"/>
    </source>
</evidence>
<proteinExistence type="predicted"/>
<dbReference type="AlphaFoldDB" id="A0A2A7MNK8"/>